<dbReference type="SMART" id="SM00574">
    <property type="entry name" value="POX"/>
    <property type="match status" value="2"/>
</dbReference>
<feature type="DNA-binding region" description="Homeobox" evidence="8">
    <location>
        <begin position="778"/>
        <end position="840"/>
    </location>
</feature>
<organism evidence="12 13">
    <name type="scientific">Penstemon davidsonii</name>
    <dbReference type="NCBI Taxonomy" id="160366"/>
    <lineage>
        <taxon>Eukaryota</taxon>
        <taxon>Viridiplantae</taxon>
        <taxon>Streptophyta</taxon>
        <taxon>Embryophyta</taxon>
        <taxon>Tracheophyta</taxon>
        <taxon>Spermatophyta</taxon>
        <taxon>Magnoliopsida</taxon>
        <taxon>eudicotyledons</taxon>
        <taxon>Gunneridae</taxon>
        <taxon>Pentapetalae</taxon>
        <taxon>asterids</taxon>
        <taxon>lamiids</taxon>
        <taxon>Lamiales</taxon>
        <taxon>Plantaginaceae</taxon>
        <taxon>Cheloneae</taxon>
        <taxon>Penstemon</taxon>
    </lineage>
</organism>
<feature type="coiled-coil region" evidence="9">
    <location>
        <begin position="669"/>
        <end position="696"/>
    </location>
</feature>
<evidence type="ECO:0000313" key="12">
    <source>
        <dbReference type="EMBL" id="KAK4487480.1"/>
    </source>
</evidence>
<evidence type="ECO:0000256" key="5">
    <source>
        <dbReference type="ARBA" id="ARBA00023155"/>
    </source>
</evidence>
<keyword evidence="7 8" id="KW-0539">Nucleus</keyword>
<evidence type="ECO:0000256" key="6">
    <source>
        <dbReference type="ARBA" id="ARBA00023163"/>
    </source>
</evidence>
<evidence type="ECO:0000256" key="10">
    <source>
        <dbReference type="SAM" id="MobiDB-lite"/>
    </source>
</evidence>
<evidence type="ECO:0000313" key="13">
    <source>
        <dbReference type="Proteomes" id="UP001291926"/>
    </source>
</evidence>
<dbReference type="Proteomes" id="UP001291926">
    <property type="component" value="Unassembled WGS sequence"/>
</dbReference>
<evidence type="ECO:0000256" key="3">
    <source>
        <dbReference type="ARBA" id="ARBA00023015"/>
    </source>
</evidence>
<evidence type="ECO:0000256" key="4">
    <source>
        <dbReference type="ARBA" id="ARBA00023125"/>
    </source>
</evidence>
<keyword evidence="4 8" id="KW-0238">DNA-binding</keyword>
<evidence type="ECO:0000256" key="1">
    <source>
        <dbReference type="ARBA" id="ARBA00004123"/>
    </source>
</evidence>
<name>A0ABR0DEU5_9LAMI</name>
<dbReference type="PROSITE" id="PS50071">
    <property type="entry name" value="HOMEOBOX_2"/>
    <property type="match status" value="2"/>
</dbReference>
<evidence type="ECO:0000256" key="7">
    <source>
        <dbReference type="ARBA" id="ARBA00023242"/>
    </source>
</evidence>
<dbReference type="SUPFAM" id="SSF46689">
    <property type="entry name" value="Homeodomain-like"/>
    <property type="match status" value="2"/>
</dbReference>
<dbReference type="Pfam" id="PF07526">
    <property type="entry name" value="POX"/>
    <property type="match status" value="2"/>
</dbReference>
<evidence type="ECO:0000259" key="11">
    <source>
        <dbReference type="PROSITE" id="PS50071"/>
    </source>
</evidence>
<dbReference type="InterPro" id="IPR001356">
    <property type="entry name" value="HD"/>
</dbReference>
<dbReference type="EMBL" id="JAYDYQ010001713">
    <property type="protein sequence ID" value="KAK4487480.1"/>
    <property type="molecule type" value="Genomic_DNA"/>
</dbReference>
<evidence type="ECO:0000256" key="2">
    <source>
        <dbReference type="ARBA" id="ARBA00006454"/>
    </source>
</evidence>
<keyword evidence="6" id="KW-0804">Transcription</keyword>
<feature type="compositionally biased region" description="Polar residues" evidence="10">
    <location>
        <begin position="851"/>
        <end position="867"/>
    </location>
</feature>
<feature type="domain" description="Homeobox" evidence="11">
    <location>
        <begin position="776"/>
        <end position="839"/>
    </location>
</feature>
<reference evidence="12 13" key="1">
    <citation type="journal article" date="2023" name="bioRxiv">
        <title>Genome report: Whole genome sequence and annotation of Penstemon davidsonii.</title>
        <authorList>
            <person name="Ostevik K.L."/>
            <person name="Alabady M."/>
            <person name="Zhang M."/>
            <person name="Rausher M.D."/>
        </authorList>
    </citation>
    <scope>NUCLEOTIDE SEQUENCE [LARGE SCALE GENOMIC DNA]</scope>
    <source>
        <strain evidence="12">DNT005</strain>
        <tissue evidence="12">Whole leaf</tissue>
    </source>
</reference>
<dbReference type="InterPro" id="IPR050224">
    <property type="entry name" value="TALE_homeobox"/>
</dbReference>
<gene>
    <name evidence="12" type="ORF">RD792_005883</name>
</gene>
<dbReference type="PANTHER" id="PTHR11850">
    <property type="entry name" value="HOMEOBOX PROTEIN TRANSCRIPTION FACTORS"/>
    <property type="match status" value="1"/>
</dbReference>
<protein>
    <recommendedName>
        <fullName evidence="11">Homeobox domain-containing protein</fullName>
    </recommendedName>
</protein>
<comment type="caution">
    <text evidence="12">The sequence shown here is derived from an EMBL/GenBank/DDBJ whole genome shotgun (WGS) entry which is preliminary data.</text>
</comment>
<keyword evidence="5 8" id="KW-0371">Homeobox</keyword>
<dbReference type="CDD" id="cd00086">
    <property type="entry name" value="homeodomain"/>
    <property type="match status" value="2"/>
</dbReference>
<dbReference type="Pfam" id="PF05920">
    <property type="entry name" value="Homeobox_KN"/>
    <property type="match status" value="2"/>
</dbReference>
<comment type="similarity">
    <text evidence="2">Belongs to the TALE/BELL homeobox family.</text>
</comment>
<dbReference type="InterPro" id="IPR009057">
    <property type="entry name" value="Homeodomain-like_sf"/>
</dbReference>
<dbReference type="Gene3D" id="1.10.10.60">
    <property type="entry name" value="Homeodomain-like"/>
    <property type="match status" value="2"/>
</dbReference>
<proteinExistence type="inferred from homology"/>
<keyword evidence="3" id="KW-0805">Transcription regulation</keyword>
<sequence length="878" mass="99666">MASFYSRLSGEGDMLPTSYMLPNNIYESQPSVSFSYPNFEAESQSNIGSRDEMLFIPPTSGPTGLHQIDTPRYSDGNSVISEPIPQYHGLSLSLGSQAQSLVNMPSDLNHYTNSSSFCSILSSDMQSELDLSQNKNVQYLSFDLVGKTQYNFQDLISSKETSFTPSLNLCNSKYLKAAQDLLDEVVNVREALKPYEKRQNMNSISQDGSTGTDVKRDGVSENHEFTLNASHDLTTFERHDLQNKVTKLLSMLDEVDRRYKQYLNQMQLVVSSFDMVAGRGSARPYTTLALQTISRQFRCLRDAIRKQIQSTQISLGEQDSNLHGQGVLSRLRFVDQQLRQQKAMQQFGIMRQPWRPQRGLPDTAVSVLRAWLFEHFLHPYPKDSEKIVLARQTRLSRGQVKYLHAKTHGSFNLPNVANWFINARVRLWKPMIEEMYKEEFGDAESTEPKFSPEQDCTNTMGSQVSLNLGLQHTEKDSPAMDCETRPKGNESLDKLEYYYVDPMNNQHSERIPRSVDIIHNHVPELSDISNARRLMNLLETSNERLSLSLGSDQSRQRAVLNSNLFNPSNYVINDYSFPGSTFMNQSCSTSYGTENASGSSKYLKPAQSLLEEMVSVGSKDIDISNQKYVEKLSHGSKKGYFGLSSELKAEFSNSNSELLGEKHGTYVNLLKLLALLEEVERRYEQYYNHMEELISSFESIAGLGAGKSYTALALQAMSKHFCSLRNAILSQIRATKLKIAKDMPKLSSRLSQLSLLDQEARQRVSLQQLGIMQNSRQAWRPIRGLPETSVTVLRAWLFEHFLHPYPNDYEKLMLASQTGLSKNQVSNWFINARVRLWKPMIEEMYKEEFAESSTESDQLLTSSSTTREGVGDSAEDFN</sequence>
<dbReference type="SMART" id="SM00389">
    <property type="entry name" value="HOX"/>
    <property type="match status" value="2"/>
</dbReference>
<dbReference type="InterPro" id="IPR006563">
    <property type="entry name" value="POX_dom"/>
</dbReference>
<dbReference type="InterPro" id="IPR008422">
    <property type="entry name" value="KN_HD"/>
</dbReference>
<accession>A0ABR0DEU5</accession>
<keyword evidence="9" id="KW-0175">Coiled coil</keyword>
<feature type="DNA-binding region" description="Homeobox" evidence="8">
    <location>
        <begin position="353"/>
        <end position="431"/>
    </location>
</feature>
<comment type="subcellular location">
    <subcellularLocation>
        <location evidence="1 8">Nucleus</location>
    </subcellularLocation>
</comment>
<feature type="domain" description="Homeobox" evidence="11">
    <location>
        <begin position="351"/>
        <end position="430"/>
    </location>
</feature>
<keyword evidence="13" id="KW-1185">Reference proteome</keyword>
<evidence type="ECO:0000256" key="8">
    <source>
        <dbReference type="PROSITE-ProRule" id="PRU00108"/>
    </source>
</evidence>
<feature type="region of interest" description="Disordered" evidence="10">
    <location>
        <begin position="849"/>
        <end position="878"/>
    </location>
</feature>
<evidence type="ECO:0000256" key="9">
    <source>
        <dbReference type="SAM" id="Coils"/>
    </source>
</evidence>